<dbReference type="Gene3D" id="3.30.450.20">
    <property type="entry name" value="PAS domain"/>
    <property type="match status" value="2"/>
</dbReference>
<dbReference type="CDD" id="cd01007">
    <property type="entry name" value="PBP2_BvgS_HisK_like"/>
    <property type="match status" value="2"/>
</dbReference>
<dbReference type="Pfam" id="PF00497">
    <property type="entry name" value="SBP_bac_3"/>
    <property type="match status" value="2"/>
</dbReference>
<keyword evidence="5" id="KW-0808">Transferase</keyword>
<gene>
    <name evidence="18" type="ORF">LPB072_01575</name>
    <name evidence="19" type="ORF">LPB72_19840</name>
</gene>
<keyword evidence="10" id="KW-0902">Two-component regulatory system</keyword>
<name>A0A167GSS5_9BURK</name>
<dbReference type="InterPro" id="IPR001638">
    <property type="entry name" value="Solute-binding_3/MltF_N"/>
</dbReference>
<keyword evidence="8" id="KW-0418">Kinase</keyword>
<evidence type="ECO:0000256" key="14">
    <source>
        <dbReference type="ARBA" id="ARBA00058004"/>
    </source>
</evidence>
<dbReference type="InterPro" id="IPR036097">
    <property type="entry name" value="HisK_dim/P_sf"/>
</dbReference>
<dbReference type="GO" id="GO:0005524">
    <property type="term" value="F:ATP binding"/>
    <property type="evidence" value="ECO:0007669"/>
    <property type="project" value="UniProtKB-KW"/>
</dbReference>
<feature type="domain" description="PAS" evidence="17">
    <location>
        <begin position="593"/>
        <end position="649"/>
    </location>
</feature>
<dbReference type="OrthoDB" id="9770795at2"/>
<dbReference type="InterPro" id="IPR003661">
    <property type="entry name" value="HisK_dim/P_dom"/>
</dbReference>
<feature type="domain" description="PAS" evidence="17">
    <location>
        <begin position="715"/>
        <end position="785"/>
    </location>
</feature>
<dbReference type="InterPro" id="IPR035965">
    <property type="entry name" value="PAS-like_dom_sf"/>
</dbReference>
<keyword evidence="9" id="KW-0067">ATP-binding</keyword>
<evidence type="ECO:0000256" key="2">
    <source>
        <dbReference type="ARBA" id="ARBA00004370"/>
    </source>
</evidence>
<dbReference type="EMBL" id="LVWD01000037">
    <property type="protein sequence ID" value="OAD39832.1"/>
    <property type="molecule type" value="Genomic_DNA"/>
</dbReference>
<organism evidence="18 21">
    <name type="scientific">Hydrogenophaga crassostreae</name>
    <dbReference type="NCBI Taxonomy" id="1763535"/>
    <lineage>
        <taxon>Bacteria</taxon>
        <taxon>Pseudomonadati</taxon>
        <taxon>Pseudomonadota</taxon>
        <taxon>Betaproteobacteria</taxon>
        <taxon>Burkholderiales</taxon>
        <taxon>Comamonadaceae</taxon>
        <taxon>Hydrogenophaga</taxon>
    </lineage>
</organism>
<dbReference type="Pfam" id="PF00512">
    <property type="entry name" value="HisKA"/>
    <property type="match status" value="1"/>
</dbReference>
<evidence type="ECO:0000313" key="19">
    <source>
        <dbReference type="EMBL" id="OAD39832.1"/>
    </source>
</evidence>
<evidence type="ECO:0000313" key="18">
    <source>
        <dbReference type="EMBL" id="AOW11740.1"/>
    </source>
</evidence>
<comment type="subcellular location">
    <subcellularLocation>
        <location evidence="2">Membrane</location>
    </subcellularLocation>
</comment>
<keyword evidence="20" id="KW-1185">Reference proteome</keyword>
<evidence type="ECO:0000256" key="8">
    <source>
        <dbReference type="ARBA" id="ARBA00022777"/>
    </source>
</evidence>
<protein>
    <recommendedName>
        <fullName evidence="15">Virulence sensor protein BvgS</fullName>
        <ecNumber evidence="3">2.7.13.3</ecNumber>
    </recommendedName>
</protein>
<keyword evidence="4" id="KW-0597">Phosphoprotein</keyword>
<evidence type="ECO:0000256" key="11">
    <source>
        <dbReference type="ARBA" id="ARBA00023026"/>
    </source>
</evidence>
<evidence type="ECO:0000256" key="9">
    <source>
        <dbReference type="ARBA" id="ARBA00022840"/>
    </source>
</evidence>
<dbReference type="InterPro" id="IPR036890">
    <property type="entry name" value="HATPase_C_sf"/>
</dbReference>
<evidence type="ECO:0000256" key="3">
    <source>
        <dbReference type="ARBA" id="ARBA00012438"/>
    </source>
</evidence>
<dbReference type="EC" id="2.7.13.3" evidence="3"/>
<evidence type="ECO:0000259" key="16">
    <source>
        <dbReference type="PROSITE" id="PS50109"/>
    </source>
</evidence>
<keyword evidence="13" id="KW-0131">Cell cycle</keyword>
<dbReference type="STRING" id="1763535.LPB072_01575"/>
<dbReference type="InterPro" id="IPR013767">
    <property type="entry name" value="PAS_fold"/>
</dbReference>
<dbReference type="SUPFAM" id="SSF47384">
    <property type="entry name" value="Homodimeric domain of signal transducing histidine kinase"/>
    <property type="match status" value="1"/>
</dbReference>
<dbReference type="CDD" id="cd00082">
    <property type="entry name" value="HisKA"/>
    <property type="match status" value="1"/>
</dbReference>
<reference evidence="18 21" key="2">
    <citation type="submission" date="2016-10" db="EMBL/GenBank/DDBJ databases">
        <title>Hydorgenophaga sp. LPB0072 isolated from gastropod.</title>
        <authorList>
            <person name="Kim E."/>
            <person name="Yi H."/>
        </authorList>
    </citation>
    <scope>NUCLEOTIDE SEQUENCE [LARGE SCALE GENOMIC DNA]</scope>
    <source>
        <strain evidence="18 21">LPB0072</strain>
    </source>
</reference>
<sequence>MWPRSVAILKGARSGYGLVRNSAALGLVCIAIVFAGSFASAWAQTPPPTAELPSLQLNDGERAWLARHPVVRIGVDPSYAPYAFVDDQGKPAGISAEITALVARQLGIELKLVPGLSWTQMLEAVRQREIDLVTTAAYRPERDAFLAFSKPYLPTPSVVMTRADAARLPGVAALSGRRVALVKSYSSSQAFLAEVPDAEPVYVDTPVEGLLAVSIGTADAYIGVIGINTYLASRSGLSNLTVNTTYDIANSQSYGVRKDWAPLAPLLDKALASIPPEQIQAIFSRWIPVSMENLTAPPVVLDAQARASLARLPVLKVGALTMRWPFDFVQSDGAHAGVSEDTLALIKKQTGIHTRTVTFPSMSAMMDSYQAGQLDLLYAVNNEAENAPVDDLSIPYFVSAPGVFVRRGEVFLGNLDALLDSRVAVLEGGYAAETLAAYPRIAQVPFPSLVAASRALLNGEVKYMAAETTSALKAIDEASIAGLTYAGPLSDHAIKLHLAVHPRNAGLRPMLNAAIDGITAEEAATVRRRWVGSLVQSGIAREKVRAWAAALVALAALGYLAFYLHNRRLRREIALRAQMTDQLMVVRAERDKAEQRFRTMVDTSPYALLLIDHQGTVTQVTASVESLFGYTRSELIGQSVELLVPPEHRREYLALSHAYPEMAGEHELFAQHKDGHQIPVEVRLSPVEFPEGHFVLVSVVDNTESHAAQVKLRESEERFRDLFENASDLIHVLDLTNKFVFVNASWCKTLGYTPEEANALDLMAVIAPESRAYVAAQRAKSLNGEDLIQMQLVLLTKDKQRIEVEGNISQKIVDGKNVSSRGVFRDVTARNRFVKELAQAKQKAEAADHIKSAFLASMSHELRTPLNSVIGFTGILLKRLAGPLNDEQAFQMEKVRESAHHLLALVNDVLDISRIEAGELRVSHERFDLNASIAKAMATVQPLADAKGLGLGVETSEPVGTAMGDARRTAQVLLNLLSNAIKFTKVGSVTLRVKEVGETLLQVDVSDTGIGIAPADLPTLFQPFRQIDNRLARQHEGSGLGLAISRKLAELMDGSLEVSSEAGVGSTFTFTIPRADSATDNESTEKEEHP</sequence>
<dbReference type="SMART" id="SM00387">
    <property type="entry name" value="HATPase_c"/>
    <property type="match status" value="1"/>
</dbReference>
<evidence type="ECO:0000256" key="12">
    <source>
        <dbReference type="ARBA" id="ARBA00023136"/>
    </source>
</evidence>
<dbReference type="EMBL" id="CP017476">
    <property type="protein sequence ID" value="AOW11740.1"/>
    <property type="molecule type" value="Genomic_DNA"/>
</dbReference>
<evidence type="ECO:0000256" key="10">
    <source>
        <dbReference type="ARBA" id="ARBA00023012"/>
    </source>
</evidence>
<evidence type="ECO:0000256" key="4">
    <source>
        <dbReference type="ARBA" id="ARBA00022553"/>
    </source>
</evidence>
<dbReference type="SUPFAM" id="SSF55785">
    <property type="entry name" value="PYP-like sensor domain (PAS domain)"/>
    <property type="match status" value="2"/>
</dbReference>
<evidence type="ECO:0000256" key="5">
    <source>
        <dbReference type="ARBA" id="ARBA00022679"/>
    </source>
</evidence>
<dbReference type="Pfam" id="PF02518">
    <property type="entry name" value="HATPase_c"/>
    <property type="match status" value="1"/>
</dbReference>
<dbReference type="Gene3D" id="3.30.565.10">
    <property type="entry name" value="Histidine kinase-like ATPase, C-terminal domain"/>
    <property type="match status" value="1"/>
</dbReference>
<evidence type="ECO:0000256" key="1">
    <source>
        <dbReference type="ARBA" id="ARBA00000085"/>
    </source>
</evidence>
<dbReference type="NCBIfam" id="TIGR00229">
    <property type="entry name" value="sensory_box"/>
    <property type="match status" value="2"/>
</dbReference>
<dbReference type="SUPFAM" id="SSF55874">
    <property type="entry name" value="ATPase domain of HSP90 chaperone/DNA topoisomerase II/histidine kinase"/>
    <property type="match status" value="1"/>
</dbReference>
<accession>A0A167GSS5</accession>
<dbReference type="PROSITE" id="PS50112">
    <property type="entry name" value="PAS"/>
    <property type="match status" value="2"/>
</dbReference>
<comment type="catalytic activity">
    <reaction evidence="1">
        <text>ATP + protein L-histidine = ADP + protein N-phospho-L-histidine.</text>
        <dbReference type="EC" id="2.7.13.3"/>
    </reaction>
</comment>
<dbReference type="Proteomes" id="UP000185680">
    <property type="component" value="Chromosome"/>
</dbReference>
<dbReference type="Gene3D" id="3.40.190.10">
    <property type="entry name" value="Periplasmic binding protein-like II"/>
    <property type="match status" value="4"/>
</dbReference>
<evidence type="ECO:0000256" key="6">
    <source>
        <dbReference type="ARBA" id="ARBA00022729"/>
    </source>
</evidence>
<reference evidence="19 20" key="1">
    <citation type="submission" date="2016-02" db="EMBL/GenBank/DDBJ databases">
        <title>Draft genome sequence of Hydrogenophaga sp. LPB0072.</title>
        <authorList>
            <person name="Shin S.-K."/>
            <person name="Yi H."/>
        </authorList>
    </citation>
    <scope>NUCLEOTIDE SEQUENCE [LARGE SCALE GENOMIC DNA]</scope>
    <source>
        <strain evidence="19 20">LPB0072</strain>
    </source>
</reference>
<dbReference type="InterPro" id="IPR004358">
    <property type="entry name" value="Sig_transdc_His_kin-like_C"/>
</dbReference>
<dbReference type="SMART" id="SM00062">
    <property type="entry name" value="PBPb"/>
    <property type="match status" value="2"/>
</dbReference>
<dbReference type="GO" id="GO:0016020">
    <property type="term" value="C:membrane"/>
    <property type="evidence" value="ECO:0007669"/>
    <property type="project" value="UniProtKB-SubCell"/>
</dbReference>
<dbReference type="FunFam" id="1.10.287.130:FF:000038">
    <property type="entry name" value="Sensory transduction histidine kinase"/>
    <property type="match status" value="1"/>
</dbReference>
<dbReference type="GO" id="GO:0006355">
    <property type="term" value="P:regulation of DNA-templated transcription"/>
    <property type="evidence" value="ECO:0007669"/>
    <property type="project" value="InterPro"/>
</dbReference>
<dbReference type="PANTHER" id="PTHR43047:SF64">
    <property type="entry name" value="HISTIDINE KINASE CONTAINING CHEY-HOMOLOGOUS RECEIVER DOMAIN AND PAS DOMAIN-RELATED"/>
    <property type="match status" value="1"/>
</dbReference>
<dbReference type="CDD" id="cd16922">
    <property type="entry name" value="HATPase_EvgS-ArcB-TorS-like"/>
    <property type="match status" value="1"/>
</dbReference>
<evidence type="ECO:0000313" key="20">
    <source>
        <dbReference type="Proteomes" id="UP000185657"/>
    </source>
</evidence>
<dbReference type="InterPro" id="IPR005467">
    <property type="entry name" value="His_kinase_dom"/>
</dbReference>
<dbReference type="CDD" id="cd00130">
    <property type="entry name" value="PAS"/>
    <property type="match status" value="2"/>
</dbReference>
<dbReference type="PROSITE" id="PS50109">
    <property type="entry name" value="HIS_KIN"/>
    <property type="match status" value="1"/>
</dbReference>
<dbReference type="KEGG" id="hyl:LPB072_01575"/>
<proteinExistence type="predicted"/>
<dbReference type="InterPro" id="IPR000014">
    <property type="entry name" value="PAS"/>
</dbReference>
<dbReference type="FunFam" id="3.30.565.10:FF:000010">
    <property type="entry name" value="Sensor histidine kinase RcsC"/>
    <property type="match status" value="1"/>
</dbReference>
<keyword evidence="11" id="KW-0843">Virulence</keyword>
<keyword evidence="12" id="KW-0472">Membrane</keyword>
<dbReference type="Proteomes" id="UP000185657">
    <property type="component" value="Unassembled WGS sequence"/>
</dbReference>
<dbReference type="Gene3D" id="1.10.287.130">
    <property type="match status" value="1"/>
</dbReference>
<dbReference type="PANTHER" id="PTHR43047">
    <property type="entry name" value="TWO-COMPONENT HISTIDINE PROTEIN KINASE"/>
    <property type="match status" value="1"/>
</dbReference>
<dbReference type="SMART" id="SM00388">
    <property type="entry name" value="HisKA"/>
    <property type="match status" value="1"/>
</dbReference>
<dbReference type="PRINTS" id="PR00344">
    <property type="entry name" value="BCTRLSENSOR"/>
</dbReference>
<dbReference type="SMART" id="SM00091">
    <property type="entry name" value="PAS"/>
    <property type="match status" value="2"/>
</dbReference>
<dbReference type="GO" id="GO:0000155">
    <property type="term" value="F:phosphorelay sensor kinase activity"/>
    <property type="evidence" value="ECO:0007669"/>
    <property type="project" value="InterPro"/>
</dbReference>
<evidence type="ECO:0000256" key="13">
    <source>
        <dbReference type="ARBA" id="ARBA00023306"/>
    </source>
</evidence>
<keyword evidence="7" id="KW-0547">Nucleotide-binding</keyword>
<dbReference type="SUPFAM" id="SSF53850">
    <property type="entry name" value="Periplasmic binding protein-like II"/>
    <property type="match status" value="2"/>
</dbReference>
<dbReference type="RefSeq" id="WP_066095234.1">
    <property type="nucleotide sequence ID" value="NZ_CP017476.1"/>
</dbReference>
<evidence type="ECO:0000256" key="7">
    <source>
        <dbReference type="ARBA" id="ARBA00022741"/>
    </source>
</evidence>
<evidence type="ECO:0000256" key="15">
    <source>
        <dbReference type="ARBA" id="ARBA00070152"/>
    </source>
</evidence>
<evidence type="ECO:0000313" key="21">
    <source>
        <dbReference type="Proteomes" id="UP000185680"/>
    </source>
</evidence>
<dbReference type="Pfam" id="PF00989">
    <property type="entry name" value="PAS"/>
    <property type="match status" value="2"/>
</dbReference>
<dbReference type="AlphaFoldDB" id="A0A167GSS5"/>
<feature type="domain" description="Histidine kinase" evidence="16">
    <location>
        <begin position="857"/>
        <end position="1076"/>
    </location>
</feature>
<comment type="function">
    <text evidence="14">Member of the two-component regulatory system BvgS/BvgA. Phosphorylates BvgA via a four-step phosphorelay in response to environmental signals.</text>
</comment>
<dbReference type="InterPro" id="IPR003594">
    <property type="entry name" value="HATPase_dom"/>
</dbReference>
<keyword evidence="6" id="KW-0732">Signal</keyword>
<evidence type="ECO:0000259" key="17">
    <source>
        <dbReference type="PROSITE" id="PS50112"/>
    </source>
</evidence>